<dbReference type="Gene3D" id="3.20.20.140">
    <property type="entry name" value="Metal-dependent hydrolases"/>
    <property type="match status" value="1"/>
</dbReference>
<dbReference type="KEGG" id="hcv:FTV88_3269"/>
<feature type="domain" description="Polymerase/histidinol phosphatase N-terminal" evidence="1">
    <location>
        <begin position="4"/>
        <end position="69"/>
    </location>
</feature>
<dbReference type="EMBL" id="CP045875">
    <property type="protein sequence ID" value="QGG49335.1"/>
    <property type="molecule type" value="Genomic_DNA"/>
</dbReference>
<keyword evidence="3" id="KW-1185">Reference proteome</keyword>
<reference evidence="3" key="1">
    <citation type="submission" date="2019-11" db="EMBL/GenBank/DDBJ databases">
        <title>Genome sequence of Heliorestis convoluta strain HH, an alkaliphilic and minimalistic phototrophic bacterium from a soda lake in Egypt.</title>
        <authorList>
            <person name="Dewey E.D."/>
            <person name="Stokes L.M."/>
            <person name="Burchell B.M."/>
            <person name="Shaffer K.N."/>
            <person name="Huntington A.M."/>
            <person name="Baker J.M."/>
            <person name="Nadendla S."/>
            <person name="Giglio M.G."/>
            <person name="Touchman J.W."/>
            <person name="Blankenship R.E."/>
            <person name="Madigan M.T."/>
            <person name="Sattley W.M."/>
        </authorList>
    </citation>
    <scope>NUCLEOTIDE SEQUENCE [LARGE SCALE GENOMIC DNA]</scope>
    <source>
        <strain evidence="3">HH</strain>
    </source>
</reference>
<dbReference type="InterPro" id="IPR004013">
    <property type="entry name" value="PHP_dom"/>
</dbReference>
<dbReference type="GO" id="GO:0004534">
    <property type="term" value="F:5'-3' RNA exonuclease activity"/>
    <property type="evidence" value="ECO:0007669"/>
    <property type="project" value="TreeGrafter"/>
</dbReference>
<accession>A0A5Q2NA40</accession>
<dbReference type="Pfam" id="PF02811">
    <property type="entry name" value="PHP"/>
    <property type="match status" value="1"/>
</dbReference>
<sequence length="284" mass="31690">MDYIDLHTHSTASDGTFRPSELVQKAKAEGVSVLAITDHDTVDGVEEAQTWGRLLGIEVIGGVELSVNYNNQEMHILGYHVDRKNPLLLEGLHKLRHYRDIRNPLMIERLQKMGISITLEEVEEMARGQIVGRPHFAQVLMRKGIVSSTAEAFERFLGAGQAAYVKKEKLTPQEGIELLKQAGAIPVLAHPIYLEKQEKESFSAILGELVSYGLRGIEAYYPEHSAEDVKKFVSLAQEHHLLITGGSDFHGSNKPKTRLGRIMYNGKPIPSSVTKKMKECLLNV</sequence>
<proteinExistence type="predicted"/>
<dbReference type="AlphaFoldDB" id="A0A5Q2NA40"/>
<dbReference type="InterPro" id="IPR016195">
    <property type="entry name" value="Pol/histidinol_Pase-like"/>
</dbReference>
<dbReference type="Gene3D" id="1.10.150.650">
    <property type="match status" value="1"/>
</dbReference>
<dbReference type="GO" id="GO:0004401">
    <property type="term" value="F:histidinol-phosphatase activity"/>
    <property type="evidence" value="ECO:0007669"/>
    <property type="project" value="UniProtKB-EC"/>
</dbReference>
<dbReference type="PANTHER" id="PTHR42924">
    <property type="entry name" value="EXONUCLEASE"/>
    <property type="match status" value="1"/>
</dbReference>
<dbReference type="SUPFAM" id="SSF89550">
    <property type="entry name" value="PHP domain-like"/>
    <property type="match status" value="1"/>
</dbReference>
<protein>
    <submittedName>
        <fullName evidence="2">PHP domain-containing protein</fullName>
        <ecNumber evidence="2">3.1.3.15</ecNumber>
    </submittedName>
</protein>
<evidence type="ECO:0000313" key="3">
    <source>
        <dbReference type="Proteomes" id="UP000366051"/>
    </source>
</evidence>
<keyword evidence="2" id="KW-0378">Hydrolase</keyword>
<dbReference type="PANTHER" id="PTHR42924:SF3">
    <property type="entry name" value="POLYMERASE_HISTIDINOL PHOSPHATASE N-TERMINAL DOMAIN-CONTAINING PROTEIN"/>
    <property type="match status" value="1"/>
</dbReference>
<dbReference type="GO" id="GO:0035312">
    <property type="term" value="F:5'-3' DNA exonuclease activity"/>
    <property type="evidence" value="ECO:0007669"/>
    <property type="project" value="TreeGrafter"/>
</dbReference>
<dbReference type="RefSeq" id="WP_153726338.1">
    <property type="nucleotide sequence ID" value="NZ_CP045875.1"/>
</dbReference>
<evidence type="ECO:0000313" key="2">
    <source>
        <dbReference type="EMBL" id="QGG49335.1"/>
    </source>
</evidence>
<dbReference type="InterPro" id="IPR003141">
    <property type="entry name" value="Pol/His_phosphatase_N"/>
</dbReference>
<organism evidence="2 3">
    <name type="scientific">Heliorestis convoluta</name>
    <dbReference type="NCBI Taxonomy" id="356322"/>
    <lineage>
        <taxon>Bacteria</taxon>
        <taxon>Bacillati</taxon>
        <taxon>Bacillota</taxon>
        <taxon>Clostridia</taxon>
        <taxon>Eubacteriales</taxon>
        <taxon>Heliobacteriaceae</taxon>
        <taxon>Heliorestis</taxon>
    </lineage>
</organism>
<dbReference type="EC" id="3.1.3.15" evidence="2"/>
<name>A0A5Q2NA40_9FIRM</name>
<dbReference type="OrthoDB" id="9804333at2"/>
<evidence type="ECO:0000259" key="1">
    <source>
        <dbReference type="SMART" id="SM00481"/>
    </source>
</evidence>
<dbReference type="CDD" id="cd07438">
    <property type="entry name" value="PHP_HisPPase_AMP"/>
    <property type="match status" value="1"/>
</dbReference>
<dbReference type="Proteomes" id="UP000366051">
    <property type="component" value="Chromosome"/>
</dbReference>
<dbReference type="InterPro" id="IPR052018">
    <property type="entry name" value="PHP_domain"/>
</dbReference>
<dbReference type="SMART" id="SM00481">
    <property type="entry name" value="POLIIIAc"/>
    <property type="match status" value="1"/>
</dbReference>
<gene>
    <name evidence="2" type="ORF">FTV88_3269</name>
</gene>